<evidence type="ECO:0000313" key="3">
    <source>
        <dbReference type="Proteomes" id="UP000053105"/>
    </source>
</evidence>
<organism evidence="2 3">
    <name type="scientific">Melipona quadrifasciata</name>
    <dbReference type="NCBI Taxonomy" id="166423"/>
    <lineage>
        <taxon>Eukaryota</taxon>
        <taxon>Metazoa</taxon>
        <taxon>Ecdysozoa</taxon>
        <taxon>Arthropoda</taxon>
        <taxon>Hexapoda</taxon>
        <taxon>Insecta</taxon>
        <taxon>Pterygota</taxon>
        <taxon>Neoptera</taxon>
        <taxon>Endopterygota</taxon>
        <taxon>Hymenoptera</taxon>
        <taxon>Apocrita</taxon>
        <taxon>Aculeata</taxon>
        <taxon>Apoidea</taxon>
        <taxon>Anthophila</taxon>
        <taxon>Apidae</taxon>
        <taxon>Melipona</taxon>
    </lineage>
</organism>
<feature type="region of interest" description="Disordered" evidence="1">
    <location>
        <begin position="65"/>
        <end position="100"/>
    </location>
</feature>
<feature type="compositionally biased region" description="Basic and acidic residues" evidence="1">
    <location>
        <begin position="90"/>
        <end position="100"/>
    </location>
</feature>
<dbReference type="AlphaFoldDB" id="A0A0N0BHX8"/>
<evidence type="ECO:0000313" key="2">
    <source>
        <dbReference type="EMBL" id="KOX76748.1"/>
    </source>
</evidence>
<feature type="compositionally biased region" description="Basic and acidic residues" evidence="1">
    <location>
        <begin position="7"/>
        <end position="44"/>
    </location>
</feature>
<dbReference type="Proteomes" id="UP000053105">
    <property type="component" value="Unassembled WGS sequence"/>
</dbReference>
<dbReference type="EMBL" id="KQ435742">
    <property type="protein sequence ID" value="KOX76748.1"/>
    <property type="molecule type" value="Genomic_DNA"/>
</dbReference>
<protein>
    <submittedName>
        <fullName evidence="2">Uncharacterized protein</fullName>
    </submittedName>
</protein>
<gene>
    <name evidence="2" type="ORF">WN51_11105</name>
</gene>
<name>A0A0N0BHX8_9HYME</name>
<proteinExistence type="predicted"/>
<accession>A0A0N0BHX8</accession>
<keyword evidence="3" id="KW-1185">Reference proteome</keyword>
<feature type="region of interest" description="Disordered" evidence="1">
    <location>
        <begin position="1"/>
        <end position="44"/>
    </location>
</feature>
<sequence length="179" mass="19938">MEGTEISGEKALEEDEAGRFVEKGKPPKADEKIRRKREAEAAQKEDNIYSGESFWLLAAILEKTDSPDTKEGRRKRKRDGNNTISTNEVTGEKGRDDKGKSWESGLILLNNFLSSDIIPTSSKEKESDELSYTRFGHSLWSANQLPAQGVESHKLKGTPTNFEHSLENAHCPSEALGEC</sequence>
<evidence type="ECO:0000256" key="1">
    <source>
        <dbReference type="SAM" id="MobiDB-lite"/>
    </source>
</evidence>
<reference evidence="2 3" key="1">
    <citation type="submission" date="2015-07" db="EMBL/GenBank/DDBJ databases">
        <title>The genome of Melipona quadrifasciata.</title>
        <authorList>
            <person name="Pan H."/>
            <person name="Kapheim K."/>
        </authorList>
    </citation>
    <scope>NUCLEOTIDE SEQUENCE [LARGE SCALE GENOMIC DNA]</scope>
    <source>
        <strain evidence="2">0111107301</strain>
        <tissue evidence="2">Whole body</tissue>
    </source>
</reference>